<evidence type="ECO:0000313" key="4">
    <source>
        <dbReference type="Proteomes" id="UP000621492"/>
    </source>
</evidence>
<proteinExistence type="inferred from homology"/>
<comment type="similarity">
    <text evidence="1">In the N-terminal section; belongs to the LXG family.</text>
</comment>
<evidence type="ECO:0000256" key="1">
    <source>
        <dbReference type="ARBA" id="ARBA00034117"/>
    </source>
</evidence>
<feature type="domain" description="LXG" evidence="2">
    <location>
        <begin position="1"/>
        <end position="163"/>
    </location>
</feature>
<protein>
    <recommendedName>
        <fullName evidence="2">LXG domain-containing protein</fullName>
    </recommendedName>
</protein>
<dbReference type="EMBL" id="BMJD01000048">
    <property type="protein sequence ID" value="GGB58084.1"/>
    <property type="molecule type" value="Genomic_DNA"/>
</dbReference>
<evidence type="ECO:0000313" key="3">
    <source>
        <dbReference type="EMBL" id="GGB58084.1"/>
    </source>
</evidence>
<keyword evidence="4" id="KW-1185">Reference proteome</keyword>
<name>A0A9W5U117_9BACI</name>
<reference evidence="3" key="1">
    <citation type="journal article" date="2014" name="Int. J. Syst. Evol. Microbiol.">
        <title>Complete genome sequence of Corynebacterium casei LMG S-19264T (=DSM 44701T), isolated from a smear-ripened cheese.</title>
        <authorList>
            <consortium name="US DOE Joint Genome Institute (JGI-PGF)"/>
            <person name="Walter F."/>
            <person name="Albersmeier A."/>
            <person name="Kalinowski J."/>
            <person name="Ruckert C."/>
        </authorList>
    </citation>
    <scope>NUCLEOTIDE SEQUENCE</scope>
    <source>
        <strain evidence="3">CGMCC 1.15454</strain>
    </source>
</reference>
<comment type="caution">
    <text evidence="3">The sequence shown here is derived from an EMBL/GenBank/DDBJ whole genome shotgun (WGS) entry which is preliminary data.</text>
</comment>
<reference evidence="3" key="2">
    <citation type="submission" date="2020-09" db="EMBL/GenBank/DDBJ databases">
        <authorList>
            <person name="Sun Q."/>
            <person name="Zhou Y."/>
        </authorList>
    </citation>
    <scope>NUCLEOTIDE SEQUENCE</scope>
    <source>
        <strain evidence="3">CGMCC 1.15454</strain>
    </source>
</reference>
<accession>A0A9W5U117</accession>
<evidence type="ECO:0000259" key="2">
    <source>
        <dbReference type="PROSITE" id="PS51756"/>
    </source>
</evidence>
<dbReference type="Pfam" id="PF04740">
    <property type="entry name" value="LXG"/>
    <property type="match status" value="1"/>
</dbReference>
<gene>
    <name evidence="3" type="ORF">GCM10011409_39490</name>
</gene>
<dbReference type="InterPro" id="IPR006829">
    <property type="entry name" value="LXG_dom"/>
</dbReference>
<dbReference type="Proteomes" id="UP000621492">
    <property type="component" value="Unassembled WGS sequence"/>
</dbReference>
<dbReference type="AlphaFoldDB" id="A0A9W5U117"/>
<organism evidence="3 4">
    <name type="scientific">Lentibacillus populi</name>
    <dbReference type="NCBI Taxonomy" id="1827502"/>
    <lineage>
        <taxon>Bacteria</taxon>
        <taxon>Bacillati</taxon>
        <taxon>Bacillota</taxon>
        <taxon>Bacilli</taxon>
        <taxon>Bacillales</taxon>
        <taxon>Bacillaceae</taxon>
        <taxon>Lentibacillus</taxon>
    </lineage>
</organism>
<dbReference type="PROSITE" id="PS51756">
    <property type="entry name" value="LXG"/>
    <property type="match status" value="1"/>
</dbReference>
<sequence>MVDYQNVLTDMKDSVRTFESNSSGFVSQQFLEQDVADGFDKVKKKTIALTDDANSIIGSVQDLVSVKNIDDSEVLNNVRDGKKKAERIVEELTILDDYGTSQLEQTKEDLQTMKTYLTDIELRFKSGDLSVGNFDLEAVKGIGAYKGDSECCLWTRRYKFRKY</sequence>